<evidence type="ECO:0000313" key="2">
    <source>
        <dbReference type="EMBL" id="KOO25119.1"/>
    </source>
</evidence>
<gene>
    <name evidence="2" type="ORF">Ctob_006769</name>
</gene>
<dbReference type="Proteomes" id="UP000037460">
    <property type="component" value="Unassembled WGS sequence"/>
</dbReference>
<name>A0A0M0JEV4_9EUKA</name>
<sequence length="193" mass="21394">MNSLKQCLRTSSKGGVVVDILTTGINSRCISASVIADAAPSKVWAILTDYDNLATHVPNLIQSRRRPHPTGGIRLFQEGAQKIVGFDFRASLTMDMTEVTEEGALRPSRILFELVESAMFASFDGEWRVQPYSRVRSLADPSKYEYKSKLSYRVNITPKGLVPVPALEWRIREDVPVNLLAVKAASEKLARAS</sequence>
<accession>A0A0M0JEV4</accession>
<organism evidence="2 3">
    <name type="scientific">Chrysochromulina tobinii</name>
    <dbReference type="NCBI Taxonomy" id="1460289"/>
    <lineage>
        <taxon>Eukaryota</taxon>
        <taxon>Haptista</taxon>
        <taxon>Haptophyta</taxon>
        <taxon>Prymnesiophyceae</taxon>
        <taxon>Prymnesiales</taxon>
        <taxon>Chrysochromulinaceae</taxon>
        <taxon>Chrysochromulina</taxon>
    </lineage>
</organism>
<dbReference type="EMBL" id="JWZX01003016">
    <property type="protein sequence ID" value="KOO25119.1"/>
    <property type="molecule type" value="Genomic_DNA"/>
</dbReference>
<protein>
    <submittedName>
        <fullName evidence="2">Cyclase dehydrase</fullName>
    </submittedName>
</protein>
<dbReference type="Gene3D" id="3.30.530.20">
    <property type="match status" value="1"/>
</dbReference>
<evidence type="ECO:0000313" key="3">
    <source>
        <dbReference type="Proteomes" id="UP000037460"/>
    </source>
</evidence>
<comment type="caution">
    <text evidence="2">The sequence shown here is derived from an EMBL/GenBank/DDBJ whole genome shotgun (WGS) entry which is preliminary data.</text>
</comment>
<dbReference type="OrthoDB" id="5732at2759"/>
<dbReference type="PANTHER" id="PTHR34060:SF1">
    <property type="entry name" value="POLYKETIDE CYCLASE _ DEHYDRASE AND LIPID TRANSPORT PROTEIN"/>
    <property type="match status" value="1"/>
</dbReference>
<dbReference type="PANTHER" id="PTHR34060">
    <property type="entry name" value="POLYKETIDE CYCLASE / DEHYDRASE AND LIPID TRANSPORT PROTEIN"/>
    <property type="match status" value="1"/>
</dbReference>
<proteinExistence type="predicted"/>
<dbReference type="Pfam" id="PF03364">
    <property type="entry name" value="Polyketide_cyc"/>
    <property type="match status" value="1"/>
</dbReference>
<keyword evidence="3" id="KW-1185">Reference proteome</keyword>
<dbReference type="InterPro" id="IPR023393">
    <property type="entry name" value="START-like_dom_sf"/>
</dbReference>
<evidence type="ECO:0000259" key="1">
    <source>
        <dbReference type="Pfam" id="PF03364"/>
    </source>
</evidence>
<reference evidence="3" key="1">
    <citation type="journal article" date="2015" name="PLoS Genet.">
        <title>Genome Sequence and Transcriptome Analyses of Chrysochromulina tobin: Metabolic Tools for Enhanced Algal Fitness in the Prominent Order Prymnesiales (Haptophyceae).</title>
        <authorList>
            <person name="Hovde B.T."/>
            <person name="Deodato C.R."/>
            <person name="Hunsperger H.M."/>
            <person name="Ryken S.A."/>
            <person name="Yost W."/>
            <person name="Jha R.K."/>
            <person name="Patterson J."/>
            <person name="Monnat R.J. Jr."/>
            <person name="Barlow S.B."/>
            <person name="Starkenburg S.R."/>
            <person name="Cattolico R.A."/>
        </authorList>
    </citation>
    <scope>NUCLEOTIDE SEQUENCE</scope>
    <source>
        <strain evidence="3">CCMP291</strain>
    </source>
</reference>
<dbReference type="InterPro" id="IPR005031">
    <property type="entry name" value="COQ10_START"/>
</dbReference>
<dbReference type="SUPFAM" id="SSF55961">
    <property type="entry name" value="Bet v1-like"/>
    <property type="match status" value="1"/>
</dbReference>
<feature type="domain" description="Coenzyme Q-binding protein COQ10 START" evidence="1">
    <location>
        <begin position="37"/>
        <end position="179"/>
    </location>
</feature>
<dbReference type="AlphaFoldDB" id="A0A0M0JEV4"/>